<dbReference type="EMBL" id="JACRTB010000023">
    <property type="protein sequence ID" value="MBC8577202.1"/>
    <property type="molecule type" value="Genomic_DNA"/>
</dbReference>
<keyword evidence="10" id="KW-0175">Coiled coil</keyword>
<dbReference type="InterPro" id="IPR027417">
    <property type="entry name" value="P-loop_NTPase"/>
</dbReference>
<dbReference type="Pfam" id="PF02463">
    <property type="entry name" value="SMC_N"/>
    <property type="match status" value="1"/>
</dbReference>
<evidence type="ECO:0000313" key="13">
    <source>
        <dbReference type="Proteomes" id="UP000658131"/>
    </source>
</evidence>
<keyword evidence="13" id="KW-1185">Reference proteome</keyword>
<evidence type="ECO:0000259" key="11">
    <source>
        <dbReference type="Pfam" id="PF02463"/>
    </source>
</evidence>
<dbReference type="PIRSF" id="PIRSF003128">
    <property type="entry name" value="RecN"/>
    <property type="match status" value="1"/>
</dbReference>
<comment type="caution">
    <text evidence="12">The sequence shown here is derived from an EMBL/GenBank/DDBJ whole genome shotgun (WGS) entry which is preliminary data.</text>
</comment>
<feature type="coiled-coil region" evidence="10">
    <location>
        <begin position="336"/>
        <end position="370"/>
    </location>
</feature>
<evidence type="ECO:0000313" key="12">
    <source>
        <dbReference type="EMBL" id="MBC8577202.1"/>
    </source>
</evidence>
<sequence length="559" mass="60975">MLAELSIENIAVIRRAQIRFDQGLNIFTGETGAGKSILIGAIGAALGSRTSKDLIRTGETRAKVSALFTQITDTVAGKLSALGIDAGEGELALSREITADGNLCRINGMSSTVAQLRAAGMLLLQTHGQQDSWLLSQEETHLGFIDQFGGLEAQRKQYTAAFERMRVLKSRLSSLESDEAARARKADLLRYQVNEIESARLTDGEEEELSARRRVIRNAEQLTELFSHCHELLAGNDEHAGVISQLNEAASDLEAVKRYIEGFSQSAEAVRNYQYELDDLSERLREQLEELDFNPRELDEIEERLETIAKLKKKYGSSISEVLAFGEEAAQQLADIEGFEQDASVLAAELAEAEDTAQKLSASLTDARRDAAERLTRAVEQELHELDMPHARMNVSFSAKPLSEDGGDAVEFLLSVNPGEALKPLAKIASGGEMSRIMLGIKGVLSGREEIGTLIFDEIDAGISGRAASKVGAKLRAAARGRQIICVTHLAQVAAYGEHHLLIEKEISDGRTFTEIKPLDEQGRVAELARIMNGEPITPLALENARELLANTRSLSAVL</sequence>
<name>A0ABR7NLC1_9FIRM</name>
<dbReference type="Gene3D" id="3.40.50.300">
    <property type="entry name" value="P-loop containing nucleotide triphosphate hydrolases"/>
    <property type="match status" value="2"/>
</dbReference>
<organism evidence="12 13">
    <name type="scientific">Yanshouia hominis</name>
    <dbReference type="NCBI Taxonomy" id="2763673"/>
    <lineage>
        <taxon>Bacteria</taxon>
        <taxon>Bacillati</taxon>
        <taxon>Bacillota</taxon>
        <taxon>Clostridia</taxon>
        <taxon>Eubacteriales</taxon>
        <taxon>Oscillospiraceae</taxon>
        <taxon>Yanshouia</taxon>
    </lineage>
</organism>
<evidence type="ECO:0000256" key="9">
    <source>
        <dbReference type="PIRNR" id="PIRNR003128"/>
    </source>
</evidence>
<dbReference type="PANTHER" id="PTHR11059">
    <property type="entry name" value="DNA REPAIR PROTEIN RECN"/>
    <property type="match status" value="1"/>
</dbReference>
<evidence type="ECO:0000256" key="2">
    <source>
        <dbReference type="ARBA" id="ARBA00009441"/>
    </source>
</evidence>
<evidence type="ECO:0000256" key="4">
    <source>
        <dbReference type="ARBA" id="ARBA00022741"/>
    </source>
</evidence>
<dbReference type="SUPFAM" id="SSF52540">
    <property type="entry name" value="P-loop containing nucleoside triphosphate hydrolases"/>
    <property type="match status" value="1"/>
</dbReference>
<feature type="domain" description="RecF/RecN/SMC N-terminal" evidence="11">
    <location>
        <begin position="2"/>
        <end position="497"/>
    </location>
</feature>
<evidence type="ECO:0000256" key="5">
    <source>
        <dbReference type="ARBA" id="ARBA00022763"/>
    </source>
</evidence>
<proteinExistence type="inferred from homology"/>
<accession>A0ABR7NLC1</accession>
<dbReference type="RefSeq" id="WP_262400666.1">
    <property type="nucleotide sequence ID" value="NZ_JACRTB010000023.1"/>
</dbReference>
<keyword evidence="6" id="KW-0067">ATP-binding</keyword>
<evidence type="ECO:0000256" key="10">
    <source>
        <dbReference type="SAM" id="Coils"/>
    </source>
</evidence>
<evidence type="ECO:0000256" key="8">
    <source>
        <dbReference type="ARBA" id="ARBA00033408"/>
    </source>
</evidence>
<evidence type="ECO:0000256" key="7">
    <source>
        <dbReference type="ARBA" id="ARBA00023204"/>
    </source>
</evidence>
<dbReference type="Gene3D" id="6.10.140.1090">
    <property type="match status" value="1"/>
</dbReference>
<evidence type="ECO:0000256" key="1">
    <source>
        <dbReference type="ARBA" id="ARBA00003618"/>
    </source>
</evidence>
<evidence type="ECO:0000256" key="6">
    <source>
        <dbReference type="ARBA" id="ARBA00022840"/>
    </source>
</evidence>
<keyword evidence="7 9" id="KW-0234">DNA repair</keyword>
<gene>
    <name evidence="12" type="primary">recN</name>
    <name evidence="12" type="ORF">H8717_12390</name>
</gene>
<comment type="function">
    <text evidence="1 9">May be involved in recombinational repair of damaged DNA.</text>
</comment>
<comment type="similarity">
    <text evidence="2 9">Belongs to the RecN family.</text>
</comment>
<dbReference type="NCBIfam" id="TIGR00634">
    <property type="entry name" value="recN"/>
    <property type="match status" value="1"/>
</dbReference>
<dbReference type="InterPro" id="IPR004604">
    <property type="entry name" value="DNA_recomb/repair_RecN"/>
</dbReference>
<dbReference type="Proteomes" id="UP000658131">
    <property type="component" value="Unassembled WGS sequence"/>
</dbReference>
<dbReference type="PANTHER" id="PTHR11059:SF0">
    <property type="entry name" value="DNA REPAIR PROTEIN RECN"/>
    <property type="match status" value="1"/>
</dbReference>
<reference evidence="12 13" key="1">
    <citation type="submission" date="2020-08" db="EMBL/GenBank/DDBJ databases">
        <title>Genome public.</title>
        <authorList>
            <person name="Liu C."/>
            <person name="Sun Q."/>
        </authorList>
    </citation>
    <scope>NUCLEOTIDE SEQUENCE [LARGE SCALE GENOMIC DNA]</scope>
    <source>
        <strain evidence="12 13">BX1</strain>
    </source>
</reference>
<protein>
    <recommendedName>
        <fullName evidence="3 9">DNA repair protein RecN</fullName>
    </recommendedName>
    <alternativeName>
        <fullName evidence="8 9">Recombination protein N</fullName>
    </alternativeName>
</protein>
<dbReference type="CDD" id="cd03241">
    <property type="entry name" value="ABC_RecN"/>
    <property type="match status" value="1"/>
</dbReference>
<dbReference type="InterPro" id="IPR003395">
    <property type="entry name" value="RecF/RecN/SMC_N"/>
</dbReference>
<keyword evidence="5 9" id="KW-0227">DNA damage</keyword>
<keyword evidence="4" id="KW-0547">Nucleotide-binding</keyword>
<evidence type="ECO:0000256" key="3">
    <source>
        <dbReference type="ARBA" id="ARBA00021315"/>
    </source>
</evidence>